<protein>
    <submittedName>
        <fullName evidence="1">Uncharacterized protein</fullName>
    </submittedName>
</protein>
<keyword evidence="2" id="KW-1185">Reference proteome</keyword>
<sequence length="151" mass="16753">MKILRGRSGLVMVLRRLRGIGERLLVVVREVEAECDAVEVKMQEALETHIVADEECAGLPERFAVGLESVRLGAEMVADETYRFRGWNWKGGLLICKAVGVSTMAHTYISSRGLFANARSFLSESLWLLSVMIQPMQKSCLTEGSLGDHVL</sequence>
<accession>A0ABQ5ABC9</accession>
<dbReference type="EMBL" id="BQNB010012078">
    <property type="protein sequence ID" value="GJS98886.1"/>
    <property type="molecule type" value="Genomic_DNA"/>
</dbReference>
<dbReference type="Proteomes" id="UP001151760">
    <property type="component" value="Unassembled WGS sequence"/>
</dbReference>
<reference evidence="1" key="2">
    <citation type="submission" date="2022-01" db="EMBL/GenBank/DDBJ databases">
        <authorList>
            <person name="Yamashiro T."/>
            <person name="Shiraishi A."/>
            <person name="Satake H."/>
            <person name="Nakayama K."/>
        </authorList>
    </citation>
    <scope>NUCLEOTIDE SEQUENCE</scope>
</reference>
<evidence type="ECO:0000313" key="1">
    <source>
        <dbReference type="EMBL" id="GJS98886.1"/>
    </source>
</evidence>
<reference evidence="1" key="1">
    <citation type="journal article" date="2022" name="Int. J. Mol. Sci.">
        <title>Draft Genome of Tanacetum Coccineum: Genomic Comparison of Closely Related Tanacetum-Family Plants.</title>
        <authorList>
            <person name="Yamashiro T."/>
            <person name="Shiraishi A."/>
            <person name="Nakayama K."/>
            <person name="Satake H."/>
        </authorList>
    </citation>
    <scope>NUCLEOTIDE SEQUENCE</scope>
</reference>
<comment type="caution">
    <text evidence="1">The sequence shown here is derived from an EMBL/GenBank/DDBJ whole genome shotgun (WGS) entry which is preliminary data.</text>
</comment>
<gene>
    <name evidence="1" type="ORF">Tco_0820056</name>
</gene>
<proteinExistence type="predicted"/>
<name>A0ABQ5ABC9_9ASTR</name>
<organism evidence="1 2">
    <name type="scientific">Tanacetum coccineum</name>
    <dbReference type="NCBI Taxonomy" id="301880"/>
    <lineage>
        <taxon>Eukaryota</taxon>
        <taxon>Viridiplantae</taxon>
        <taxon>Streptophyta</taxon>
        <taxon>Embryophyta</taxon>
        <taxon>Tracheophyta</taxon>
        <taxon>Spermatophyta</taxon>
        <taxon>Magnoliopsida</taxon>
        <taxon>eudicotyledons</taxon>
        <taxon>Gunneridae</taxon>
        <taxon>Pentapetalae</taxon>
        <taxon>asterids</taxon>
        <taxon>campanulids</taxon>
        <taxon>Asterales</taxon>
        <taxon>Asteraceae</taxon>
        <taxon>Asteroideae</taxon>
        <taxon>Anthemideae</taxon>
        <taxon>Anthemidinae</taxon>
        <taxon>Tanacetum</taxon>
    </lineage>
</organism>
<evidence type="ECO:0000313" key="2">
    <source>
        <dbReference type="Proteomes" id="UP001151760"/>
    </source>
</evidence>